<organism evidence="1 2">
    <name type="scientific">Psophocarpus tetragonolobus</name>
    <name type="common">Winged bean</name>
    <name type="synonym">Dolichos tetragonolobus</name>
    <dbReference type="NCBI Taxonomy" id="3891"/>
    <lineage>
        <taxon>Eukaryota</taxon>
        <taxon>Viridiplantae</taxon>
        <taxon>Streptophyta</taxon>
        <taxon>Embryophyta</taxon>
        <taxon>Tracheophyta</taxon>
        <taxon>Spermatophyta</taxon>
        <taxon>Magnoliopsida</taxon>
        <taxon>eudicotyledons</taxon>
        <taxon>Gunneridae</taxon>
        <taxon>Pentapetalae</taxon>
        <taxon>rosids</taxon>
        <taxon>fabids</taxon>
        <taxon>Fabales</taxon>
        <taxon>Fabaceae</taxon>
        <taxon>Papilionoideae</taxon>
        <taxon>50 kb inversion clade</taxon>
        <taxon>NPAAA clade</taxon>
        <taxon>indigoferoid/millettioid clade</taxon>
        <taxon>Phaseoleae</taxon>
        <taxon>Psophocarpus</taxon>
    </lineage>
</organism>
<dbReference type="EMBL" id="JAYMYS010000002">
    <property type="protein sequence ID" value="KAK7406415.1"/>
    <property type="molecule type" value="Genomic_DNA"/>
</dbReference>
<evidence type="ECO:0000313" key="2">
    <source>
        <dbReference type="Proteomes" id="UP001386955"/>
    </source>
</evidence>
<accession>A0AAN9SX56</accession>
<comment type="caution">
    <text evidence="1">The sequence shown here is derived from an EMBL/GenBank/DDBJ whole genome shotgun (WGS) entry which is preliminary data.</text>
</comment>
<name>A0AAN9SX56_PSOTE</name>
<dbReference type="Proteomes" id="UP001386955">
    <property type="component" value="Unassembled WGS sequence"/>
</dbReference>
<reference evidence="1 2" key="1">
    <citation type="submission" date="2024-01" db="EMBL/GenBank/DDBJ databases">
        <title>The genomes of 5 underutilized Papilionoideae crops provide insights into root nodulation and disease resistanc.</title>
        <authorList>
            <person name="Jiang F."/>
        </authorList>
    </citation>
    <scope>NUCLEOTIDE SEQUENCE [LARGE SCALE GENOMIC DNA]</scope>
    <source>
        <strain evidence="1">DUOXIRENSHENG_FW03</strain>
        <tissue evidence="1">Leaves</tissue>
    </source>
</reference>
<dbReference type="AlphaFoldDB" id="A0AAN9SX56"/>
<gene>
    <name evidence="1" type="ORF">VNO78_08039</name>
</gene>
<protein>
    <submittedName>
        <fullName evidence="1">Uncharacterized protein</fullName>
    </submittedName>
</protein>
<sequence>MVGCCLLEKSLPVDYFTCSLVEKENSCTSDKTWKMLIEAGFEASLDSQQNVVIISGWRKWQEWLSCIAHQLLSPQ</sequence>
<keyword evidence="2" id="KW-1185">Reference proteome</keyword>
<proteinExistence type="predicted"/>
<evidence type="ECO:0000313" key="1">
    <source>
        <dbReference type="EMBL" id="KAK7406415.1"/>
    </source>
</evidence>